<proteinExistence type="predicted"/>
<comment type="caution">
    <text evidence="2">The sequence shown here is derived from an EMBL/GenBank/DDBJ whole genome shotgun (WGS) entry which is preliminary data.</text>
</comment>
<dbReference type="EMBL" id="JADXDR010000042">
    <property type="protein sequence ID" value="KAI7843202.1"/>
    <property type="molecule type" value="Genomic_DNA"/>
</dbReference>
<keyword evidence="1" id="KW-0812">Transmembrane</keyword>
<accession>A0AAD5H863</accession>
<dbReference type="AlphaFoldDB" id="A0AAD5H863"/>
<keyword evidence="1" id="KW-1133">Transmembrane helix</keyword>
<keyword evidence="3" id="KW-1185">Reference proteome</keyword>
<evidence type="ECO:0000256" key="1">
    <source>
        <dbReference type="SAM" id="Phobius"/>
    </source>
</evidence>
<organism evidence="2 3">
    <name type="scientific">Chlorella ohadii</name>
    <dbReference type="NCBI Taxonomy" id="2649997"/>
    <lineage>
        <taxon>Eukaryota</taxon>
        <taxon>Viridiplantae</taxon>
        <taxon>Chlorophyta</taxon>
        <taxon>core chlorophytes</taxon>
        <taxon>Trebouxiophyceae</taxon>
        <taxon>Chlorellales</taxon>
        <taxon>Chlorellaceae</taxon>
        <taxon>Chlorella clade</taxon>
        <taxon>Chlorella</taxon>
    </lineage>
</organism>
<evidence type="ECO:0000313" key="3">
    <source>
        <dbReference type="Proteomes" id="UP001205105"/>
    </source>
</evidence>
<sequence length="170" mass="18735">MPRQTATQFETCNSGMCVTVQDRRRQLLYMERQLQRRLVNEFRAQVRELEPVLHMRGRMVGETILESFTGESEADVTYGQAVARSLKDTPAANRLPVQELAAVVDPLVTPFIDPFVEGLKAPINEEVHKIKQKVVHSFAATGAACFLAGLVIGRFLPRGDGGKGGGGRGR</sequence>
<dbReference type="Proteomes" id="UP001205105">
    <property type="component" value="Unassembled WGS sequence"/>
</dbReference>
<feature type="transmembrane region" description="Helical" evidence="1">
    <location>
        <begin position="134"/>
        <end position="156"/>
    </location>
</feature>
<keyword evidence="1" id="KW-0472">Membrane</keyword>
<evidence type="ECO:0000313" key="2">
    <source>
        <dbReference type="EMBL" id="KAI7843202.1"/>
    </source>
</evidence>
<protein>
    <submittedName>
        <fullName evidence="2">Uncharacterized protein</fullName>
    </submittedName>
</protein>
<gene>
    <name evidence="2" type="ORF">COHA_003184</name>
</gene>
<reference evidence="2" key="1">
    <citation type="submission" date="2020-11" db="EMBL/GenBank/DDBJ databases">
        <title>Chlorella ohadii genome sequencing and assembly.</title>
        <authorList>
            <person name="Murik O."/>
            <person name="Treves H."/>
            <person name="Kedem I."/>
            <person name="Shotland Y."/>
            <person name="Kaplan A."/>
        </authorList>
    </citation>
    <scope>NUCLEOTIDE SEQUENCE</scope>
    <source>
        <strain evidence="2">1</strain>
    </source>
</reference>
<name>A0AAD5H863_9CHLO</name>